<name>A0ABP9XXC6_9FUNG</name>
<dbReference type="InterPro" id="IPR001461">
    <property type="entry name" value="Aspartic_peptidase_A1"/>
</dbReference>
<dbReference type="PROSITE" id="PS51767">
    <property type="entry name" value="PEPTIDASE_A1"/>
    <property type="match status" value="1"/>
</dbReference>
<evidence type="ECO:0000313" key="6">
    <source>
        <dbReference type="Proteomes" id="UP001476247"/>
    </source>
</evidence>
<dbReference type="Gene3D" id="2.40.70.10">
    <property type="entry name" value="Acid Proteases"/>
    <property type="match status" value="2"/>
</dbReference>
<evidence type="ECO:0000256" key="3">
    <source>
        <dbReference type="SAM" id="SignalP"/>
    </source>
</evidence>
<protein>
    <recommendedName>
        <fullName evidence="4">Peptidase A1 domain-containing protein</fullName>
    </recommendedName>
</protein>
<feature type="signal peptide" evidence="3">
    <location>
        <begin position="1"/>
        <end position="20"/>
    </location>
</feature>
<feature type="chain" id="PRO_5045435538" description="Peptidase A1 domain-containing protein" evidence="3">
    <location>
        <begin position="21"/>
        <end position="494"/>
    </location>
</feature>
<comment type="similarity">
    <text evidence="1">Belongs to the peptidase A1 family.</text>
</comment>
<sequence>MKSLLIIASSLMLCLSGVSAAEDKKIIKIPIKRASSAIIHNRFNKRATNNAALINASGKEYLLEVGVGTPPQIFNLTMDTGSADFWVPSTACPTTMCPHTRFNSDKSSSFKPLTEQLNIEYGIGAAKGIYGVDAVTVGAASLPNQVIGLVSNTNNILSDTDVHNSNGIIGLGFPGLSMKTGEKPGHFVMGLYESKVISEPVFSVFLNSQFVYGKSGEIALGGTDTTKHDPKDLQYAPVVSYDVSTYYVAANLGANATKAGSLLYWSVPGQGFSTSTGYKTPKSTLQSYILDTGTTLTYVPAAVAKGIVMSVTANAKTTTFDAINGVYRVSCNLYKKTNVTVSFMISTSATTASTTPITVTIPVSELVIPLDDELTPETSQSCMFGIAPSPDGLELSTTETWIIGEATLRSIYSVYDLKENRVGFAKLSNGSANTNSTGNNASNVNPDGGNAGNAGNDDKLPEDSSSGQDSSSSSTLTPSTSIAVVLSIIMLYYL</sequence>
<dbReference type="InterPro" id="IPR033121">
    <property type="entry name" value="PEPTIDASE_A1"/>
</dbReference>
<keyword evidence="3" id="KW-0732">Signal</keyword>
<accession>A0ABP9XXC6</accession>
<feature type="domain" description="Peptidase A1" evidence="4">
    <location>
        <begin position="61"/>
        <end position="425"/>
    </location>
</feature>
<dbReference type="Proteomes" id="UP001476247">
    <property type="component" value="Unassembled WGS sequence"/>
</dbReference>
<dbReference type="InterPro" id="IPR034164">
    <property type="entry name" value="Pepsin-like_dom"/>
</dbReference>
<feature type="region of interest" description="Disordered" evidence="2">
    <location>
        <begin position="429"/>
        <end position="477"/>
    </location>
</feature>
<comment type="caution">
    <text evidence="5">The sequence shown here is derived from an EMBL/GenBank/DDBJ whole genome shotgun (WGS) entry which is preliminary data.</text>
</comment>
<gene>
    <name evidence="5" type="ORF">HPULCUR_004839</name>
</gene>
<dbReference type="PANTHER" id="PTHR47966:SF65">
    <property type="entry name" value="ASPARTIC-TYPE ENDOPEPTIDASE"/>
    <property type="match status" value="1"/>
</dbReference>
<proteinExistence type="inferred from homology"/>
<dbReference type="InterPro" id="IPR021109">
    <property type="entry name" value="Peptidase_aspartic_dom_sf"/>
</dbReference>
<feature type="compositionally biased region" description="Low complexity" evidence="2">
    <location>
        <begin position="464"/>
        <end position="477"/>
    </location>
</feature>
<evidence type="ECO:0000313" key="5">
    <source>
        <dbReference type="EMBL" id="GAA5799424.1"/>
    </source>
</evidence>
<evidence type="ECO:0000256" key="2">
    <source>
        <dbReference type="SAM" id="MobiDB-lite"/>
    </source>
</evidence>
<dbReference type="PANTHER" id="PTHR47966">
    <property type="entry name" value="BETA-SITE APP-CLEAVING ENZYME, ISOFORM A-RELATED"/>
    <property type="match status" value="1"/>
</dbReference>
<dbReference type="CDD" id="cd05471">
    <property type="entry name" value="pepsin_like"/>
    <property type="match status" value="1"/>
</dbReference>
<dbReference type="PRINTS" id="PR00792">
    <property type="entry name" value="PEPSIN"/>
</dbReference>
<keyword evidence="6" id="KW-1185">Reference proteome</keyword>
<dbReference type="Pfam" id="PF00026">
    <property type="entry name" value="Asp"/>
    <property type="match status" value="1"/>
</dbReference>
<dbReference type="EMBL" id="BAABUJ010000012">
    <property type="protein sequence ID" value="GAA5799424.1"/>
    <property type="molecule type" value="Genomic_DNA"/>
</dbReference>
<reference evidence="5 6" key="1">
    <citation type="submission" date="2024-04" db="EMBL/GenBank/DDBJ databases">
        <title>genome sequences of Mucor flavus KT1a and Helicostylum pulchrum KT1b strains isolation_sourced from the surface of a dry-aged beef.</title>
        <authorList>
            <person name="Toyotome T."/>
            <person name="Hosono M."/>
            <person name="Torimaru M."/>
            <person name="Fukuda K."/>
            <person name="Mikami N."/>
        </authorList>
    </citation>
    <scope>NUCLEOTIDE SEQUENCE [LARGE SCALE GENOMIC DNA]</scope>
    <source>
        <strain evidence="5 6">KT1b</strain>
    </source>
</reference>
<evidence type="ECO:0000256" key="1">
    <source>
        <dbReference type="ARBA" id="ARBA00007447"/>
    </source>
</evidence>
<dbReference type="SUPFAM" id="SSF50630">
    <property type="entry name" value="Acid proteases"/>
    <property type="match status" value="1"/>
</dbReference>
<evidence type="ECO:0000259" key="4">
    <source>
        <dbReference type="PROSITE" id="PS51767"/>
    </source>
</evidence>
<feature type="compositionally biased region" description="Low complexity" evidence="2">
    <location>
        <begin position="429"/>
        <end position="443"/>
    </location>
</feature>
<organism evidence="5 6">
    <name type="scientific">Helicostylum pulchrum</name>
    <dbReference type="NCBI Taxonomy" id="562976"/>
    <lineage>
        <taxon>Eukaryota</taxon>
        <taxon>Fungi</taxon>
        <taxon>Fungi incertae sedis</taxon>
        <taxon>Mucoromycota</taxon>
        <taxon>Mucoromycotina</taxon>
        <taxon>Mucoromycetes</taxon>
        <taxon>Mucorales</taxon>
        <taxon>Mucorineae</taxon>
        <taxon>Mucoraceae</taxon>
        <taxon>Helicostylum</taxon>
    </lineage>
</organism>